<comment type="catalytic activity">
    <reaction evidence="9">
        <text>2 L-dopa + O2 = 2 L-dopaquinone + 2 H2O</text>
        <dbReference type="Rhea" id="RHEA:34287"/>
        <dbReference type="ChEBI" id="CHEBI:15377"/>
        <dbReference type="ChEBI" id="CHEBI:15379"/>
        <dbReference type="ChEBI" id="CHEBI:57504"/>
        <dbReference type="ChEBI" id="CHEBI:57924"/>
        <dbReference type="EC" id="1.14.18.1"/>
    </reaction>
</comment>
<dbReference type="PANTHER" id="PTHR11474:SF76">
    <property type="entry name" value="SHKT DOMAIN-CONTAINING PROTEIN"/>
    <property type="match status" value="1"/>
</dbReference>
<protein>
    <recommendedName>
        <fullName evidence="3">tyrosinase</fullName>
        <ecNumber evidence="3">1.14.18.1</ecNumber>
    </recommendedName>
</protein>
<accession>A0A168H3F0</accession>
<reference evidence="13 14" key="1">
    <citation type="journal article" date="2016" name="Genome Biol. Evol.">
        <title>Divergent and convergent evolution of fungal pathogenicity.</title>
        <authorList>
            <person name="Shang Y."/>
            <person name="Xiao G."/>
            <person name="Zheng P."/>
            <person name="Cen K."/>
            <person name="Zhan S."/>
            <person name="Wang C."/>
        </authorList>
    </citation>
    <scope>NUCLEOTIDE SEQUENCE [LARGE SCALE GENOMIC DNA]</scope>
    <source>
        <strain evidence="13 14">RCEF 1005</strain>
    </source>
</reference>
<dbReference type="AlphaFoldDB" id="A0A168H3F0"/>
<dbReference type="InterPro" id="IPR041640">
    <property type="entry name" value="Tyrosinase_C"/>
</dbReference>
<evidence type="ECO:0000256" key="6">
    <source>
        <dbReference type="ARBA" id="ARBA00023008"/>
    </source>
</evidence>
<dbReference type="GO" id="GO:0004503">
    <property type="term" value="F:tyrosinase activity"/>
    <property type="evidence" value="ECO:0007669"/>
    <property type="project" value="UniProtKB-EC"/>
</dbReference>
<gene>
    <name evidence="13" type="ORF">LEL_04082</name>
</gene>
<name>A0A168H3F0_CORDF</name>
<keyword evidence="8" id="KW-0470">Melanin biosynthesis</keyword>
<sequence>MLVLANDGLLALGQSYDFDQMIVLPRAATANLTVTQSLPPRDDGSTPYREEIRDLVANKHKWDLFILALSSLMSVSQDDALSYYQIAGEYTEPHFSPIMESWPMPAMFNLDITQMYTLANTIAAQFKDDERDEYQKAAADFRIPYWDWSLYAPAGQSHFPDVFWNPRISQYGPNGLQTINNPLYSYRFHPLDSRALTISPLNRWPETKRSPDTRYSDPPSDNSRVNSTMYRRTSQIQQRLYNMLSSYKDYQSFSNKAWATENNRDADSIESLHDLVHTYIGLGGHMAYIPLSSFDPLFFLHHANVDRLVAIWQVLNNGSWISPMRAEEPTFAAPRGTLQDGSTPLYPFAADDNGKIWTSDMARSTESFGYTYADTDTQTGDLRVSLIKKINQWYGGHSPANMRNSPLRHRAVDSMPHANGSASVFNVTPSAKAPEISKVVENNQYTEWTARILVNIEALDGVLSVYLFMGEPPTNATDWGNAVNLVGTTAIPGMSSSTGSAVRVSSAIPLTSSLMKLLAAGHVPSLDPESVVPFLEKNLHFAALDGHNKQANATLINGLHIGIDSASVSMPASDEELPSWGTAVTRIELLG</sequence>
<evidence type="ECO:0000256" key="8">
    <source>
        <dbReference type="ARBA" id="ARBA00023101"/>
    </source>
</evidence>
<dbReference type="SUPFAM" id="SSF48056">
    <property type="entry name" value="Di-copper centre-containing domain"/>
    <property type="match status" value="1"/>
</dbReference>
<dbReference type="InterPro" id="IPR002227">
    <property type="entry name" value="Tyrosinase_Cu-bd"/>
</dbReference>
<organism evidence="13 14">
    <name type="scientific">Akanthomyces lecanii RCEF 1005</name>
    <dbReference type="NCBI Taxonomy" id="1081108"/>
    <lineage>
        <taxon>Eukaryota</taxon>
        <taxon>Fungi</taxon>
        <taxon>Dikarya</taxon>
        <taxon>Ascomycota</taxon>
        <taxon>Pezizomycotina</taxon>
        <taxon>Sordariomycetes</taxon>
        <taxon>Hypocreomycetidae</taxon>
        <taxon>Hypocreales</taxon>
        <taxon>Cordycipitaceae</taxon>
        <taxon>Akanthomyces</taxon>
        <taxon>Cordyceps confragosa</taxon>
    </lineage>
</organism>
<evidence type="ECO:0000256" key="1">
    <source>
        <dbReference type="ARBA" id="ARBA00001973"/>
    </source>
</evidence>
<dbReference type="GO" id="GO:0042438">
    <property type="term" value="P:melanin biosynthetic process"/>
    <property type="evidence" value="ECO:0007669"/>
    <property type="project" value="UniProtKB-KW"/>
</dbReference>
<keyword evidence="5" id="KW-0560">Oxidoreductase</keyword>
<dbReference type="GO" id="GO:0046872">
    <property type="term" value="F:metal ion binding"/>
    <property type="evidence" value="ECO:0007669"/>
    <property type="project" value="UniProtKB-KW"/>
</dbReference>
<dbReference type="PROSITE" id="PS00498">
    <property type="entry name" value="TYROSINASE_2"/>
    <property type="match status" value="1"/>
</dbReference>
<dbReference type="InterPro" id="IPR050316">
    <property type="entry name" value="Tyrosinase/Hemocyanin"/>
</dbReference>
<feature type="compositionally biased region" description="Basic and acidic residues" evidence="11">
    <location>
        <begin position="205"/>
        <end position="215"/>
    </location>
</feature>
<evidence type="ECO:0000256" key="9">
    <source>
        <dbReference type="ARBA" id="ARBA00048233"/>
    </source>
</evidence>
<evidence type="ECO:0000256" key="7">
    <source>
        <dbReference type="ARBA" id="ARBA00023033"/>
    </source>
</evidence>
<evidence type="ECO:0000256" key="5">
    <source>
        <dbReference type="ARBA" id="ARBA00023002"/>
    </source>
</evidence>
<dbReference type="Gene3D" id="1.10.1280.10">
    <property type="entry name" value="Di-copper center containing domain from catechol oxidase"/>
    <property type="match status" value="1"/>
</dbReference>
<dbReference type="EMBL" id="AZHF01000003">
    <property type="protein sequence ID" value="OAA77259.1"/>
    <property type="molecule type" value="Genomic_DNA"/>
</dbReference>
<keyword evidence="14" id="KW-1185">Reference proteome</keyword>
<dbReference type="InterPro" id="IPR008922">
    <property type="entry name" value="Di-copper_centre_dom_sf"/>
</dbReference>
<evidence type="ECO:0000256" key="3">
    <source>
        <dbReference type="ARBA" id="ARBA00011906"/>
    </source>
</evidence>
<keyword evidence="4" id="KW-0479">Metal-binding</keyword>
<dbReference type="PRINTS" id="PR00092">
    <property type="entry name" value="TYROSINASE"/>
</dbReference>
<keyword evidence="7" id="KW-0503">Monooxygenase</keyword>
<evidence type="ECO:0000313" key="13">
    <source>
        <dbReference type="EMBL" id="OAA77259.1"/>
    </source>
</evidence>
<evidence type="ECO:0000256" key="11">
    <source>
        <dbReference type="SAM" id="MobiDB-lite"/>
    </source>
</evidence>
<comment type="catalytic activity">
    <reaction evidence="10">
        <text>L-tyrosine + O2 = L-dopaquinone + H2O</text>
        <dbReference type="Rhea" id="RHEA:18117"/>
        <dbReference type="ChEBI" id="CHEBI:15377"/>
        <dbReference type="ChEBI" id="CHEBI:15379"/>
        <dbReference type="ChEBI" id="CHEBI:57924"/>
        <dbReference type="ChEBI" id="CHEBI:58315"/>
        <dbReference type="EC" id="1.14.18.1"/>
    </reaction>
</comment>
<comment type="similarity">
    <text evidence="2">Belongs to the tyrosinase family.</text>
</comment>
<proteinExistence type="inferred from homology"/>
<dbReference type="Pfam" id="PF00264">
    <property type="entry name" value="Tyrosinase"/>
    <property type="match status" value="1"/>
</dbReference>
<dbReference type="OrthoDB" id="6132182at2759"/>
<evidence type="ECO:0000259" key="12">
    <source>
        <dbReference type="PROSITE" id="PS00498"/>
    </source>
</evidence>
<comment type="cofactor">
    <cofactor evidence="1">
        <name>Cu(2+)</name>
        <dbReference type="ChEBI" id="CHEBI:29036"/>
    </cofactor>
</comment>
<dbReference type="EC" id="1.14.18.1" evidence="3"/>
<dbReference type="STRING" id="1081108.A0A168H3F0"/>
<dbReference type="PANTHER" id="PTHR11474">
    <property type="entry name" value="TYROSINASE FAMILY MEMBER"/>
    <property type="match status" value="1"/>
</dbReference>
<evidence type="ECO:0000256" key="4">
    <source>
        <dbReference type="ARBA" id="ARBA00022723"/>
    </source>
</evidence>
<feature type="domain" description="Tyrosinase copper-binding" evidence="12">
    <location>
        <begin position="295"/>
        <end position="306"/>
    </location>
</feature>
<evidence type="ECO:0000256" key="2">
    <source>
        <dbReference type="ARBA" id="ARBA00009928"/>
    </source>
</evidence>
<keyword evidence="6" id="KW-0186">Copper</keyword>
<evidence type="ECO:0000256" key="10">
    <source>
        <dbReference type="ARBA" id="ARBA00048881"/>
    </source>
</evidence>
<comment type="caution">
    <text evidence="13">The sequence shown here is derived from an EMBL/GenBank/DDBJ whole genome shotgun (WGS) entry which is preliminary data.</text>
</comment>
<dbReference type="Pfam" id="PF18132">
    <property type="entry name" value="Tyrosinase_C"/>
    <property type="match status" value="1"/>
</dbReference>
<evidence type="ECO:0000313" key="14">
    <source>
        <dbReference type="Proteomes" id="UP000076881"/>
    </source>
</evidence>
<feature type="region of interest" description="Disordered" evidence="11">
    <location>
        <begin position="202"/>
        <end position="226"/>
    </location>
</feature>
<dbReference type="Proteomes" id="UP000076881">
    <property type="component" value="Unassembled WGS sequence"/>
</dbReference>